<dbReference type="VEuPathDB" id="FungiDB:PV09_05546"/>
<dbReference type="InterPro" id="IPR015366">
    <property type="entry name" value="S53_propep"/>
</dbReference>
<comment type="function">
    <text evidence="2">Secreted tripeptidyl-peptidase which degrades proteins at acidic pHs and is involved in virulence.</text>
</comment>
<accession>A0A0D2A9P7</accession>
<dbReference type="Proteomes" id="UP000053259">
    <property type="component" value="Unassembled WGS sequence"/>
</dbReference>
<dbReference type="GO" id="GO:0006508">
    <property type="term" value="P:proteolysis"/>
    <property type="evidence" value="ECO:0007669"/>
    <property type="project" value="UniProtKB-KW"/>
</dbReference>
<dbReference type="CDD" id="cd11377">
    <property type="entry name" value="Pro-peptidase_S53"/>
    <property type="match status" value="1"/>
</dbReference>
<dbReference type="STRING" id="253628.A0A0D2A9P7"/>
<evidence type="ECO:0000256" key="10">
    <source>
        <dbReference type="ARBA" id="ARBA00022825"/>
    </source>
</evidence>
<dbReference type="SUPFAM" id="SSF52743">
    <property type="entry name" value="Subtilisin-like"/>
    <property type="match status" value="1"/>
</dbReference>
<dbReference type="PROSITE" id="PS00138">
    <property type="entry name" value="SUBTILASE_SER"/>
    <property type="match status" value="1"/>
</dbReference>
<evidence type="ECO:0000256" key="11">
    <source>
        <dbReference type="ARBA" id="ARBA00022837"/>
    </source>
</evidence>
<keyword evidence="13" id="KW-0865">Zymogen</keyword>
<evidence type="ECO:0000256" key="14">
    <source>
        <dbReference type="ARBA" id="ARBA00023180"/>
    </source>
</evidence>
<dbReference type="InterPro" id="IPR000209">
    <property type="entry name" value="Peptidase_S8/S53_dom"/>
</dbReference>
<keyword evidence="19" id="KW-1185">Reference proteome</keyword>
<dbReference type="GeneID" id="27313519"/>
<comment type="subcellular location">
    <subcellularLocation>
        <location evidence="3">Secreted</location>
        <location evidence="3">Extracellular space</location>
    </subcellularLocation>
</comment>
<name>A0A0D2A9P7_9PEZI</name>
<dbReference type="EC" id="3.4.14.10" evidence="4"/>
<evidence type="ECO:0000313" key="19">
    <source>
        <dbReference type="Proteomes" id="UP000053259"/>
    </source>
</evidence>
<dbReference type="Gene3D" id="3.40.50.200">
    <property type="entry name" value="Peptidase S8/S53 domain"/>
    <property type="match status" value="1"/>
</dbReference>
<feature type="domain" description="Peptidase S53" evidence="17">
    <location>
        <begin position="215"/>
        <end position="606"/>
    </location>
</feature>
<reference evidence="18 19" key="1">
    <citation type="submission" date="2015-01" db="EMBL/GenBank/DDBJ databases">
        <title>The Genome Sequence of Ochroconis gallopava CBS43764.</title>
        <authorList>
            <consortium name="The Broad Institute Genomics Platform"/>
            <person name="Cuomo C."/>
            <person name="de Hoog S."/>
            <person name="Gorbushina A."/>
            <person name="Stielow B."/>
            <person name="Teixiera M."/>
            <person name="Abouelleil A."/>
            <person name="Chapman S.B."/>
            <person name="Priest M."/>
            <person name="Young S.K."/>
            <person name="Wortman J."/>
            <person name="Nusbaum C."/>
            <person name="Birren B."/>
        </authorList>
    </citation>
    <scope>NUCLEOTIDE SEQUENCE [LARGE SCALE GENOMIC DNA]</scope>
    <source>
        <strain evidence="18 19">CBS 43764</strain>
    </source>
</reference>
<gene>
    <name evidence="18" type="ORF">PV09_05546</name>
</gene>
<dbReference type="GO" id="GO:0005576">
    <property type="term" value="C:extracellular region"/>
    <property type="evidence" value="ECO:0007669"/>
    <property type="project" value="UniProtKB-SubCell"/>
</dbReference>
<evidence type="ECO:0000256" key="5">
    <source>
        <dbReference type="ARBA" id="ARBA00022525"/>
    </source>
</evidence>
<evidence type="ECO:0000256" key="2">
    <source>
        <dbReference type="ARBA" id="ARBA00002451"/>
    </source>
</evidence>
<dbReference type="AlphaFoldDB" id="A0A0D2A9P7"/>
<dbReference type="InParanoid" id="A0A0D2A9P7"/>
<dbReference type="RefSeq" id="XP_016213204.1">
    <property type="nucleotide sequence ID" value="XM_016359065.1"/>
</dbReference>
<feature type="binding site" evidence="15">
    <location>
        <position position="584"/>
    </location>
    <ligand>
        <name>Ca(2+)</name>
        <dbReference type="ChEBI" id="CHEBI:29108"/>
    </ligand>
</feature>
<keyword evidence="14" id="KW-0325">Glycoprotein</keyword>
<keyword evidence="11 15" id="KW-0106">Calcium</keyword>
<comment type="cofactor">
    <cofactor evidence="15">
        <name>Ca(2+)</name>
        <dbReference type="ChEBI" id="CHEBI:29108"/>
    </cofactor>
    <text evidence="15">Binds 1 Ca(2+) ion per subunit.</text>
</comment>
<keyword evidence="10 15" id="KW-0720">Serine protease</keyword>
<dbReference type="Pfam" id="PF00082">
    <property type="entry name" value="Peptidase_S8"/>
    <property type="match status" value="1"/>
</dbReference>
<feature type="active site" description="Charge relay system" evidence="15">
    <location>
        <position position="298"/>
    </location>
</feature>
<keyword evidence="5" id="KW-0964">Secreted</keyword>
<keyword evidence="9 15" id="KW-0378">Hydrolase</keyword>
<feature type="active site" description="Charge relay system" evidence="15">
    <location>
        <position position="509"/>
    </location>
</feature>
<feature type="signal peptide" evidence="16">
    <location>
        <begin position="1"/>
        <end position="18"/>
    </location>
</feature>
<evidence type="ECO:0000256" key="13">
    <source>
        <dbReference type="ARBA" id="ARBA00023145"/>
    </source>
</evidence>
<organism evidence="18 19">
    <name type="scientific">Verruconis gallopava</name>
    <dbReference type="NCBI Taxonomy" id="253628"/>
    <lineage>
        <taxon>Eukaryota</taxon>
        <taxon>Fungi</taxon>
        <taxon>Dikarya</taxon>
        <taxon>Ascomycota</taxon>
        <taxon>Pezizomycotina</taxon>
        <taxon>Dothideomycetes</taxon>
        <taxon>Pleosporomycetidae</taxon>
        <taxon>Venturiales</taxon>
        <taxon>Sympoventuriaceae</taxon>
        <taxon>Verruconis</taxon>
    </lineage>
</organism>
<evidence type="ECO:0000313" key="18">
    <source>
        <dbReference type="EMBL" id="KIW03335.1"/>
    </source>
</evidence>
<evidence type="ECO:0000259" key="17">
    <source>
        <dbReference type="PROSITE" id="PS51695"/>
    </source>
</evidence>
<evidence type="ECO:0000256" key="3">
    <source>
        <dbReference type="ARBA" id="ARBA00004239"/>
    </source>
</evidence>
<dbReference type="PANTHER" id="PTHR14218:SF35">
    <property type="entry name" value="PEPTIDASE S53 DOMAIN-CONTAINING PROTEIN"/>
    <property type="match status" value="1"/>
</dbReference>
<evidence type="ECO:0000256" key="8">
    <source>
        <dbReference type="ARBA" id="ARBA00022729"/>
    </source>
</evidence>
<evidence type="ECO:0000256" key="6">
    <source>
        <dbReference type="ARBA" id="ARBA00022670"/>
    </source>
</evidence>
<feature type="chain" id="PRO_5002248599" description="tripeptidyl-peptidase II" evidence="16">
    <location>
        <begin position="19"/>
        <end position="627"/>
    </location>
</feature>
<keyword evidence="8 16" id="KW-0732">Signal</keyword>
<dbReference type="FunFam" id="3.40.50.200:FF:000015">
    <property type="entry name" value="Tripeptidyl peptidase A"/>
    <property type="match status" value="1"/>
</dbReference>
<keyword evidence="12" id="KW-0843">Virulence</keyword>
<feature type="binding site" evidence="15">
    <location>
        <position position="551"/>
    </location>
    <ligand>
        <name>Ca(2+)</name>
        <dbReference type="ChEBI" id="CHEBI:29108"/>
    </ligand>
</feature>
<dbReference type="SMART" id="SM00944">
    <property type="entry name" value="Pro-kuma_activ"/>
    <property type="match status" value="1"/>
</dbReference>
<feature type="binding site" evidence="15">
    <location>
        <position position="586"/>
    </location>
    <ligand>
        <name>Ca(2+)</name>
        <dbReference type="ChEBI" id="CHEBI:29108"/>
    </ligand>
</feature>
<dbReference type="EMBL" id="KN847545">
    <property type="protein sequence ID" value="KIW03335.1"/>
    <property type="molecule type" value="Genomic_DNA"/>
</dbReference>
<dbReference type="PANTHER" id="PTHR14218">
    <property type="entry name" value="PROTEASE S8 TRIPEPTIDYL PEPTIDASE I CLN2"/>
    <property type="match status" value="1"/>
</dbReference>
<dbReference type="SUPFAM" id="SSF54897">
    <property type="entry name" value="Protease propeptides/inhibitors"/>
    <property type="match status" value="1"/>
</dbReference>
<sequence>MKLTTALTVLLSVAGAMCSVDFSDVEVFESLAEVPSGWRAVGVPDAASLMKFRIALRLPNPTMFHQTLHDIADPKHARYGQHLTRDELRKLVSPHPDSRDTVIAWLRASGISDDAISVENEFVNFVASIGQAEAMLDTKFESYQNIHKRDVPKIRTLKYSLPREVSRHVDMVQPTTRFAQIMPERSQVFKTEVVGDAQSGLAAVAAANSTDCNSTITPQCLIDLYKIKGFTPSGQNDGFIGVSGFLEEYAQFDDLSKWASVYRPAIKNATFTWQSVNGGLLTQNPDNAQHDSVEANLDIQYTVGLTYPMENKFYSTAGRGLLVPDLDQPDPNDNSNEPYLDYFTYLLSLSDDELPHTISTSYGEDEQSVPANYSRVVCNMIGQLGARGVSVLFSSGDTGVGSACQTNDGKNTTRFLPTFPASCPYVTSVGGTYQIEPEYAVSFSSGGFSDRFERPIWQEEAVSGYLQQLGDTWEGLYNPRGRGIPDVAAQGRNFRVYDKGKDIKVSGTSASAPTMAGIIALLNAARKEAGMAPLGFLNPWLYQVGIEGLTDIVNGGSTGCTGRDIYSGLPTPFVPYASWNATEGWDPVTGLGTPLFDKLLQLSMMGNTRHYKRYDARVQHKRSIRTL</sequence>
<feature type="active site" description="Charge relay system" evidence="15">
    <location>
        <position position="294"/>
    </location>
</feature>
<comment type="catalytic activity">
    <reaction evidence="1">
        <text>Release of an N-terminal tripeptide from a polypeptide.</text>
        <dbReference type="EC" id="3.4.14.10"/>
    </reaction>
</comment>
<dbReference type="InterPro" id="IPR023828">
    <property type="entry name" value="Peptidase_S8_Ser-AS"/>
</dbReference>
<evidence type="ECO:0000256" key="12">
    <source>
        <dbReference type="ARBA" id="ARBA00023026"/>
    </source>
</evidence>
<dbReference type="GO" id="GO:0008240">
    <property type="term" value="F:tripeptidyl-peptidase activity"/>
    <property type="evidence" value="ECO:0007669"/>
    <property type="project" value="UniProtKB-EC"/>
</dbReference>
<dbReference type="CDD" id="cd04056">
    <property type="entry name" value="Peptidases_S53"/>
    <property type="match status" value="1"/>
</dbReference>
<dbReference type="InterPro" id="IPR050819">
    <property type="entry name" value="Tripeptidyl-peptidase_I"/>
</dbReference>
<evidence type="ECO:0000256" key="7">
    <source>
        <dbReference type="ARBA" id="ARBA00022723"/>
    </source>
</evidence>
<dbReference type="InterPro" id="IPR036852">
    <property type="entry name" value="Peptidase_S8/S53_dom_sf"/>
</dbReference>
<evidence type="ECO:0000256" key="4">
    <source>
        <dbReference type="ARBA" id="ARBA00012462"/>
    </source>
</evidence>
<feature type="binding site" evidence="15">
    <location>
        <position position="552"/>
    </location>
    <ligand>
        <name>Ca(2+)</name>
        <dbReference type="ChEBI" id="CHEBI:29108"/>
    </ligand>
</feature>
<dbReference type="Pfam" id="PF09286">
    <property type="entry name" value="Pro-kuma_activ"/>
    <property type="match status" value="1"/>
</dbReference>
<keyword evidence="6 15" id="KW-0645">Protease</keyword>
<dbReference type="GO" id="GO:0046872">
    <property type="term" value="F:metal ion binding"/>
    <property type="evidence" value="ECO:0007669"/>
    <property type="project" value="UniProtKB-UniRule"/>
</dbReference>
<dbReference type="GO" id="GO:0004252">
    <property type="term" value="F:serine-type endopeptidase activity"/>
    <property type="evidence" value="ECO:0007669"/>
    <property type="project" value="UniProtKB-UniRule"/>
</dbReference>
<dbReference type="OrthoDB" id="409122at2759"/>
<evidence type="ECO:0000256" key="16">
    <source>
        <dbReference type="SAM" id="SignalP"/>
    </source>
</evidence>
<evidence type="ECO:0000256" key="15">
    <source>
        <dbReference type="PROSITE-ProRule" id="PRU01032"/>
    </source>
</evidence>
<keyword evidence="7 15" id="KW-0479">Metal-binding</keyword>
<evidence type="ECO:0000256" key="1">
    <source>
        <dbReference type="ARBA" id="ARBA00001910"/>
    </source>
</evidence>
<protein>
    <recommendedName>
        <fullName evidence="4">tripeptidyl-peptidase II</fullName>
        <ecNumber evidence="4">3.4.14.10</ecNumber>
    </recommendedName>
</protein>
<evidence type="ECO:0000256" key="9">
    <source>
        <dbReference type="ARBA" id="ARBA00022801"/>
    </source>
</evidence>
<proteinExistence type="predicted"/>
<dbReference type="InterPro" id="IPR030400">
    <property type="entry name" value="Sedolisin_dom"/>
</dbReference>
<dbReference type="PROSITE" id="PS51695">
    <property type="entry name" value="SEDOLISIN"/>
    <property type="match status" value="1"/>
</dbReference>